<feature type="active site" description="Proton donor/acceptor" evidence="6">
    <location>
        <position position="206"/>
    </location>
</feature>
<keyword evidence="3 6" id="KW-0133">Cell shape</keyword>
<evidence type="ECO:0000256" key="3">
    <source>
        <dbReference type="ARBA" id="ARBA00022960"/>
    </source>
</evidence>
<organism evidence="9 10">
    <name type="scientific">Corynebacterium marambiense</name>
    <dbReference type="NCBI Taxonomy" id="2765364"/>
    <lineage>
        <taxon>Bacteria</taxon>
        <taxon>Bacillati</taxon>
        <taxon>Actinomycetota</taxon>
        <taxon>Actinomycetes</taxon>
        <taxon>Mycobacteriales</taxon>
        <taxon>Corynebacteriaceae</taxon>
        <taxon>Corynebacterium</taxon>
    </lineage>
</organism>
<evidence type="ECO:0000256" key="5">
    <source>
        <dbReference type="ARBA" id="ARBA00023316"/>
    </source>
</evidence>
<dbReference type="Pfam" id="PF03734">
    <property type="entry name" value="YkuD"/>
    <property type="match status" value="1"/>
</dbReference>
<keyword evidence="2" id="KW-0808">Transferase</keyword>
<dbReference type="CDD" id="cd16913">
    <property type="entry name" value="YkuD_like"/>
    <property type="match status" value="1"/>
</dbReference>
<dbReference type="SUPFAM" id="SSF141523">
    <property type="entry name" value="L,D-transpeptidase catalytic domain-like"/>
    <property type="match status" value="1"/>
</dbReference>
<reference evidence="9 10" key="1">
    <citation type="submission" date="2020-12" db="EMBL/GenBank/DDBJ databases">
        <title>Genome public.</title>
        <authorList>
            <person name="Sun Q."/>
        </authorList>
    </citation>
    <scope>NUCLEOTIDE SEQUENCE [LARGE SCALE GENOMIC DNA]</scope>
    <source>
        <strain evidence="9 10">CCM 8864</strain>
    </source>
</reference>
<gene>
    <name evidence="9" type="ORF">JDV76_00460</name>
</gene>
<feature type="compositionally biased region" description="Pro residues" evidence="7">
    <location>
        <begin position="111"/>
        <end position="121"/>
    </location>
</feature>
<dbReference type="InterPro" id="IPR050979">
    <property type="entry name" value="LD-transpeptidase"/>
</dbReference>
<sequence>MPMYSARTSSSVAMAAIRRFLATGIVVLTFGFVLSPATAVAAPVPGSSVGAAGSSTLNEDAWNIRNDIHQRSNGLPPVIGDGVRAATDSAVDAFFPGLIAQRNAEAAARLTPPPPPAPAPTPEFDRGSCPPAARACIDLTNQRSWLQDNGQVIHGAVPISSGAVGWETPKGVHYVNRKVKNEISREFNNAPMPYSVYFTNNGIAFHEGNVNLMSHGCIHLNHSDAVKYFDTLQTGDMVYVY</sequence>
<dbReference type="PANTHER" id="PTHR30582:SF33">
    <property type="entry name" value="EXPORTED PROTEIN"/>
    <property type="match status" value="1"/>
</dbReference>
<name>A0ABS0VRQ0_9CORY</name>
<evidence type="ECO:0000256" key="1">
    <source>
        <dbReference type="ARBA" id="ARBA00004752"/>
    </source>
</evidence>
<evidence type="ECO:0000256" key="6">
    <source>
        <dbReference type="PROSITE-ProRule" id="PRU01373"/>
    </source>
</evidence>
<feature type="region of interest" description="Disordered" evidence="7">
    <location>
        <begin position="108"/>
        <end position="127"/>
    </location>
</feature>
<keyword evidence="10" id="KW-1185">Reference proteome</keyword>
<dbReference type="PROSITE" id="PS52029">
    <property type="entry name" value="LD_TPASE"/>
    <property type="match status" value="1"/>
</dbReference>
<dbReference type="Proteomes" id="UP000625574">
    <property type="component" value="Unassembled WGS sequence"/>
</dbReference>
<dbReference type="PANTHER" id="PTHR30582">
    <property type="entry name" value="L,D-TRANSPEPTIDASE"/>
    <property type="match status" value="1"/>
</dbReference>
<dbReference type="RefSeq" id="WP_198734921.1">
    <property type="nucleotide sequence ID" value="NZ_JBHSCG010000002.1"/>
</dbReference>
<feature type="active site" description="Nucleophile" evidence="6">
    <location>
        <position position="217"/>
    </location>
</feature>
<proteinExistence type="predicted"/>
<evidence type="ECO:0000313" key="9">
    <source>
        <dbReference type="EMBL" id="MBI8999458.1"/>
    </source>
</evidence>
<keyword evidence="5 6" id="KW-0961">Cell wall biogenesis/degradation</keyword>
<accession>A0ABS0VRQ0</accession>
<dbReference type="InterPro" id="IPR038063">
    <property type="entry name" value="Transpep_catalytic_dom"/>
</dbReference>
<comment type="pathway">
    <text evidence="1 6">Cell wall biogenesis; peptidoglycan biosynthesis.</text>
</comment>
<protein>
    <submittedName>
        <fullName evidence="9">L,D-transpeptidase</fullName>
    </submittedName>
</protein>
<keyword evidence="4 6" id="KW-0573">Peptidoglycan synthesis</keyword>
<evidence type="ECO:0000256" key="4">
    <source>
        <dbReference type="ARBA" id="ARBA00022984"/>
    </source>
</evidence>
<dbReference type="InterPro" id="IPR005490">
    <property type="entry name" value="LD_TPept_cat_dom"/>
</dbReference>
<dbReference type="EMBL" id="JAEIOT010000004">
    <property type="protein sequence ID" value="MBI8999458.1"/>
    <property type="molecule type" value="Genomic_DNA"/>
</dbReference>
<evidence type="ECO:0000259" key="8">
    <source>
        <dbReference type="PROSITE" id="PS52029"/>
    </source>
</evidence>
<evidence type="ECO:0000313" key="10">
    <source>
        <dbReference type="Proteomes" id="UP000625574"/>
    </source>
</evidence>
<evidence type="ECO:0000256" key="2">
    <source>
        <dbReference type="ARBA" id="ARBA00022679"/>
    </source>
</evidence>
<dbReference type="Gene3D" id="2.40.440.10">
    <property type="entry name" value="L,D-transpeptidase catalytic domain-like"/>
    <property type="match status" value="1"/>
</dbReference>
<feature type="domain" description="L,D-TPase catalytic" evidence="8">
    <location>
        <begin position="133"/>
        <end position="241"/>
    </location>
</feature>
<comment type="caution">
    <text evidence="9">The sequence shown here is derived from an EMBL/GenBank/DDBJ whole genome shotgun (WGS) entry which is preliminary data.</text>
</comment>
<evidence type="ECO:0000256" key="7">
    <source>
        <dbReference type="SAM" id="MobiDB-lite"/>
    </source>
</evidence>